<evidence type="ECO:0000313" key="1">
    <source>
        <dbReference type="EMBL" id="KAG9483441.1"/>
    </source>
</evidence>
<accession>A0A8J6K8W3</accession>
<keyword evidence="2" id="KW-1185">Reference proteome</keyword>
<dbReference type="EMBL" id="WNTK01000005">
    <property type="protein sequence ID" value="KAG9483441.1"/>
    <property type="molecule type" value="Genomic_DNA"/>
</dbReference>
<gene>
    <name evidence="1" type="ORF">GDO78_009388</name>
</gene>
<proteinExistence type="predicted"/>
<evidence type="ECO:0000313" key="2">
    <source>
        <dbReference type="Proteomes" id="UP000770717"/>
    </source>
</evidence>
<dbReference type="AlphaFoldDB" id="A0A8J6K8W3"/>
<name>A0A8J6K8W3_ELECQ</name>
<sequence length="98" mass="11102">MQFSLTSASFFSCCLHSNMRLQMDHTHVACGSHHTENTGKSLNKSHTKIRSRVIFFFQTSVLKDKPHVHQSIQINGFFSCANSVCQNQTELTWGKLSV</sequence>
<comment type="caution">
    <text evidence="1">The sequence shown here is derived from an EMBL/GenBank/DDBJ whole genome shotgun (WGS) entry which is preliminary data.</text>
</comment>
<reference evidence="1" key="1">
    <citation type="thesis" date="2020" institute="ProQuest LLC" country="789 East Eisenhower Parkway, Ann Arbor, MI, USA">
        <title>Comparative Genomics and Chromosome Evolution.</title>
        <authorList>
            <person name="Mudd A.B."/>
        </authorList>
    </citation>
    <scope>NUCLEOTIDE SEQUENCE</scope>
    <source>
        <strain evidence="1">HN-11 Male</strain>
        <tissue evidence="1">Kidney and liver</tissue>
    </source>
</reference>
<organism evidence="1 2">
    <name type="scientific">Eleutherodactylus coqui</name>
    <name type="common">Puerto Rican coqui</name>
    <dbReference type="NCBI Taxonomy" id="57060"/>
    <lineage>
        <taxon>Eukaryota</taxon>
        <taxon>Metazoa</taxon>
        <taxon>Chordata</taxon>
        <taxon>Craniata</taxon>
        <taxon>Vertebrata</taxon>
        <taxon>Euteleostomi</taxon>
        <taxon>Amphibia</taxon>
        <taxon>Batrachia</taxon>
        <taxon>Anura</taxon>
        <taxon>Neobatrachia</taxon>
        <taxon>Hyloidea</taxon>
        <taxon>Eleutherodactylidae</taxon>
        <taxon>Eleutherodactylinae</taxon>
        <taxon>Eleutherodactylus</taxon>
        <taxon>Eleutherodactylus</taxon>
    </lineage>
</organism>
<dbReference type="Proteomes" id="UP000770717">
    <property type="component" value="Unassembled WGS sequence"/>
</dbReference>
<protein>
    <submittedName>
        <fullName evidence="1">Uncharacterized protein</fullName>
    </submittedName>
</protein>